<dbReference type="eggNOG" id="COG3474">
    <property type="taxonomic scope" value="Bacteria"/>
</dbReference>
<accession>G3IRH0</accession>
<evidence type="ECO:0000256" key="7">
    <source>
        <dbReference type="SAM" id="Phobius"/>
    </source>
</evidence>
<dbReference type="Proteomes" id="UP000004664">
    <property type="component" value="Unassembled WGS sequence"/>
</dbReference>
<evidence type="ECO:0000256" key="5">
    <source>
        <dbReference type="ARBA" id="ARBA00023004"/>
    </source>
</evidence>
<reference evidence="9 10" key="1">
    <citation type="submission" date="2011-06" db="EMBL/GenBank/DDBJ databases">
        <title>Genomic sequence of Methylobacter tundripaludum SV96.</title>
        <authorList>
            <consortium name="US DOE Joint Genome Institute"/>
            <person name="Lucas S."/>
            <person name="Han J."/>
            <person name="Lapidus A."/>
            <person name="Cheng J.-F."/>
            <person name="Goodwin L."/>
            <person name="Pitluck S."/>
            <person name="Held B."/>
            <person name="Detter J.C."/>
            <person name="Han C."/>
            <person name="Tapia R."/>
            <person name="Land M."/>
            <person name="Hauser L."/>
            <person name="Kyrpides N."/>
            <person name="Ivanova N."/>
            <person name="Ovchinnikova G."/>
            <person name="Pagani I."/>
            <person name="Klotz M.G."/>
            <person name="Dispirito A.A."/>
            <person name="Murrell J.C."/>
            <person name="Dunfield P."/>
            <person name="Kalyuzhnaya M.G."/>
            <person name="Svenning M."/>
            <person name="Trotsenko Y.A."/>
            <person name="Stein L.Y."/>
            <person name="Woyke T."/>
        </authorList>
    </citation>
    <scope>NUCLEOTIDE SEQUENCE [LARGE SCALE GENOMIC DNA]</scope>
    <source>
        <strain evidence="10">ATCC BAA-1195 / DSM 17260 / SV96</strain>
    </source>
</reference>
<name>G3IRH0_METTV</name>
<keyword evidence="3 6" id="KW-0479">Metal-binding</keyword>
<keyword evidence="10" id="KW-1185">Reference proteome</keyword>
<dbReference type="STRING" id="697282.Mettu_0982"/>
<dbReference type="InterPro" id="IPR011041">
    <property type="entry name" value="Quinoprot_gluc/sorb_DH_b-prop"/>
</dbReference>
<dbReference type="SUPFAM" id="SSF50952">
    <property type="entry name" value="Soluble quinoprotein glucose dehydrogenase"/>
    <property type="match status" value="1"/>
</dbReference>
<dbReference type="InterPro" id="IPR012938">
    <property type="entry name" value="Glc/Sorbosone_DH"/>
</dbReference>
<feature type="transmembrane region" description="Helical" evidence="7">
    <location>
        <begin position="82"/>
        <end position="100"/>
    </location>
</feature>
<evidence type="ECO:0000256" key="2">
    <source>
        <dbReference type="ARBA" id="ARBA00022617"/>
    </source>
</evidence>
<dbReference type="PANTHER" id="PTHR11961">
    <property type="entry name" value="CYTOCHROME C"/>
    <property type="match status" value="1"/>
</dbReference>
<feature type="transmembrane region" description="Helical" evidence="7">
    <location>
        <begin position="49"/>
        <end position="70"/>
    </location>
</feature>
<keyword evidence="5 6" id="KW-0408">Iron</keyword>
<evidence type="ECO:0000313" key="10">
    <source>
        <dbReference type="Proteomes" id="UP000004664"/>
    </source>
</evidence>
<dbReference type="Gene3D" id="1.10.760.10">
    <property type="entry name" value="Cytochrome c-like domain"/>
    <property type="match status" value="1"/>
</dbReference>
<dbReference type="InterPro" id="IPR009056">
    <property type="entry name" value="Cyt_c-like_dom"/>
</dbReference>
<keyword evidence="7" id="KW-0472">Membrane</keyword>
<evidence type="ECO:0000256" key="3">
    <source>
        <dbReference type="ARBA" id="ARBA00022723"/>
    </source>
</evidence>
<dbReference type="EMBL" id="JH109152">
    <property type="protein sequence ID" value="EGW22181.1"/>
    <property type="molecule type" value="Genomic_DNA"/>
</dbReference>
<gene>
    <name evidence="9" type="ORF">Mettu_0982</name>
</gene>
<dbReference type="OrthoDB" id="9770043at2"/>
<keyword evidence="7" id="KW-0812">Transmembrane</keyword>
<keyword evidence="2 6" id="KW-0349">Heme</keyword>
<dbReference type="InterPro" id="IPR002327">
    <property type="entry name" value="Cyt_c_1A/1B"/>
</dbReference>
<evidence type="ECO:0000256" key="4">
    <source>
        <dbReference type="ARBA" id="ARBA00022982"/>
    </source>
</evidence>
<organism evidence="9 10">
    <name type="scientific">Methylobacter tundripaludum (strain ATCC BAA-1195 / DSM 17260 / SV96)</name>
    <dbReference type="NCBI Taxonomy" id="697282"/>
    <lineage>
        <taxon>Bacteria</taxon>
        <taxon>Pseudomonadati</taxon>
        <taxon>Pseudomonadota</taxon>
        <taxon>Gammaproteobacteria</taxon>
        <taxon>Methylococcales</taxon>
        <taxon>Methylococcaceae</taxon>
        <taxon>Methylobacter</taxon>
    </lineage>
</organism>
<dbReference type="eggNOG" id="COG2133">
    <property type="taxonomic scope" value="Bacteria"/>
</dbReference>
<keyword evidence="7" id="KW-1133">Transmembrane helix</keyword>
<evidence type="ECO:0000256" key="6">
    <source>
        <dbReference type="PROSITE-ProRule" id="PRU00433"/>
    </source>
</evidence>
<evidence type="ECO:0000259" key="8">
    <source>
        <dbReference type="PROSITE" id="PS51007"/>
    </source>
</evidence>
<keyword evidence="4" id="KW-0249">Electron transport</keyword>
<feature type="domain" description="Cytochrome c" evidence="8">
    <location>
        <begin position="566"/>
        <end position="668"/>
    </location>
</feature>
<dbReference type="AlphaFoldDB" id="G3IRH0"/>
<dbReference type="RefSeq" id="WP_006890156.1">
    <property type="nucleotide sequence ID" value="NZ_JH109152.1"/>
</dbReference>
<dbReference type="Pfam" id="PF07995">
    <property type="entry name" value="GSDH"/>
    <property type="match status" value="1"/>
</dbReference>
<evidence type="ECO:0000256" key="1">
    <source>
        <dbReference type="ARBA" id="ARBA00022448"/>
    </source>
</evidence>
<dbReference type="GO" id="GO:0009055">
    <property type="term" value="F:electron transfer activity"/>
    <property type="evidence" value="ECO:0007669"/>
    <property type="project" value="InterPro"/>
</dbReference>
<dbReference type="HOGENOM" id="CLU_410946_0_0_6"/>
<dbReference type="PROSITE" id="PS51007">
    <property type="entry name" value="CYTC"/>
    <property type="match status" value="1"/>
</dbReference>
<dbReference type="InterPro" id="IPR011042">
    <property type="entry name" value="6-blade_b-propeller_TolB-like"/>
</dbReference>
<dbReference type="GO" id="GO:0046872">
    <property type="term" value="F:metal ion binding"/>
    <property type="evidence" value="ECO:0007669"/>
    <property type="project" value="UniProtKB-KW"/>
</dbReference>
<dbReference type="GO" id="GO:0020037">
    <property type="term" value="F:heme binding"/>
    <property type="evidence" value="ECO:0007669"/>
    <property type="project" value="InterPro"/>
</dbReference>
<dbReference type="Gene3D" id="2.120.10.30">
    <property type="entry name" value="TolB, C-terminal domain"/>
    <property type="match status" value="1"/>
</dbReference>
<evidence type="ECO:0000313" key="9">
    <source>
        <dbReference type="EMBL" id="EGW22181.1"/>
    </source>
</evidence>
<sequence length="668" mass="73402">MLRHQRPSVIFLFAWHILILVGICLAIVLQKDIQLWQLDQLFHPGARRIILHVAVLAAIYITGAVLAKLRATVNDHAGPLDFWIVSLALCGLVLLGLFLLRIDASRFAVGVAFASTIFLAPAPYFIPRPFQPSALVTIMVVLLCAGAVSISERLGSLIPIKLAATSQTRSIKTEYYILEERIDRELIPKPRIKGGGLARIGADVIVSTGDGQLYYVELAGDSAQPRVRLLPYHVPINGDAFARADGQTGVSSPPVDTTPVEGNAEIERLHPEWFRVSDLLVQELGQRIRIFASHLFWYAKDSCWVERVSLLEGYQQALTEGSGTEHWKTLFESTPCLSAKGPNRRHGIPVVGYMGGGRMALLDDEHLLLTVGDFGFDGVASPWAVSQDLTNSYGKTLKIDIKDGASKIFTSGHRNQQGLFVGSDGRIWSTEHGPKGGDELNALLEGSNYGWPNATYGTDYGSYHWPRATVEGEHTGYRLPMFSWVPSIGTSAVIEVQEGLFPAWRHDLLVSSLREATLFRIRIRSDRVIYTEPIPLGCSVRDFVEASDGKLVIWSDSCGLVLLQPQAIKTGESLFNEWCSGCHQSQLVSGNRIGPNLVGIINRPVASLPGYTDYSVSLKAKGGKWSRERLDQFISSPAAFASGTTMDFAGVPSQSDRIAIMRFLEETH</sequence>
<proteinExistence type="predicted"/>
<dbReference type="SUPFAM" id="SSF46626">
    <property type="entry name" value="Cytochrome c"/>
    <property type="match status" value="1"/>
</dbReference>
<feature type="transmembrane region" description="Helical" evidence="7">
    <location>
        <begin position="107"/>
        <end position="126"/>
    </location>
</feature>
<protein>
    <recommendedName>
        <fullName evidence="8">Cytochrome c domain-containing protein</fullName>
    </recommendedName>
</protein>
<feature type="transmembrane region" description="Helical" evidence="7">
    <location>
        <begin position="12"/>
        <end position="29"/>
    </location>
</feature>
<keyword evidence="1" id="KW-0813">Transport</keyword>
<feature type="transmembrane region" description="Helical" evidence="7">
    <location>
        <begin position="132"/>
        <end position="151"/>
    </location>
</feature>
<dbReference type="InterPro" id="IPR036909">
    <property type="entry name" value="Cyt_c-like_dom_sf"/>
</dbReference>